<dbReference type="InterPro" id="IPR010770">
    <property type="entry name" value="Ecd"/>
</dbReference>
<dbReference type="PANTHER" id="PTHR13060">
    <property type="entry name" value="SGT1 PROTEIN HSGT1 SUPPRESSOR OF GCR2"/>
    <property type="match status" value="1"/>
</dbReference>
<dbReference type="Proteomes" id="UP000233837">
    <property type="component" value="Unassembled WGS sequence"/>
</dbReference>
<dbReference type="Pfam" id="PF07093">
    <property type="entry name" value="SGT1"/>
    <property type="match status" value="1"/>
</dbReference>
<name>A0A2I0W1N1_9ASPA</name>
<evidence type="ECO:0000313" key="3">
    <source>
        <dbReference type="Proteomes" id="UP000233837"/>
    </source>
</evidence>
<keyword evidence="3" id="KW-1185">Reference proteome</keyword>
<sequence length="703" mass="79120">MGTYLEAALRRHVGFWCAVNGIALNKCEAHGISSLQKSHRSFERVLTLTAAMSAADEDLPRRNPKLPEDTVFYSIYPDEISSSAPLPTAAATLHSLLLRFQSLLTPLLSNYIWQHEPFLLSTAASSSACRLCGSPPMPHLHGKTRFGDNLEDEWFIVFLLFEISRSFPSLSIRVWDSDGEFLLIEAAFSLPRWLNPDSSPNRVFIRAGDLHIVPKSIFLSTPSLAFSLEALRNPDIDTKASSSVQSVLKKRISGYPEKARTNMHRVVVIVPLQVAQVLKHEPCLISLAVEGFYDRDVDSMKYAARMEKFLRTEKAEQEIEMVRVSVEMSRAMFAQLVQQRFQAPKCYPMPGREEGQTAYKEAEVGMKIACGFEMMYQERKRDGKEGKGSTWEAYRESLERSGYFDGMLPGSKEYQRNMDSALEYYRSSALFSRTRDIMTAPVKRIDEILSSVCSIHDFNDMHLLPSDDDSWLYNGEDELNSALLERQIEMEDYELKHSKNKTPGQQVTGCSSQTNDFNLKDVAESMQAFVRKVSSFEGAEVPHDWSKDVKLDAELFLKEMESVLGPAPQEGNSIDADLEELNSSSDMDFEDSEEDSDIGEGTPYDDTEDTFMQSYSDALNQELSSTVLEKSFIRAPRQSNMEDEGTSYSGKHRDEEDLTPVDVDMNLVQSFLDSFASQKGLPGPASNLLGLMGLEVPADEKKI</sequence>
<feature type="compositionally biased region" description="Acidic residues" evidence="1">
    <location>
        <begin position="587"/>
        <end position="604"/>
    </location>
</feature>
<evidence type="ECO:0000256" key="1">
    <source>
        <dbReference type="SAM" id="MobiDB-lite"/>
    </source>
</evidence>
<evidence type="ECO:0000313" key="2">
    <source>
        <dbReference type="EMBL" id="PKU69565.1"/>
    </source>
</evidence>
<accession>A0A2I0W1N1</accession>
<dbReference type="STRING" id="906689.A0A2I0W1N1"/>
<proteinExistence type="predicted"/>
<reference evidence="2 3" key="1">
    <citation type="journal article" date="2016" name="Sci. Rep.">
        <title>The Dendrobium catenatum Lindl. genome sequence provides insights into polysaccharide synthase, floral development and adaptive evolution.</title>
        <authorList>
            <person name="Zhang G.Q."/>
            <person name="Xu Q."/>
            <person name="Bian C."/>
            <person name="Tsai W.C."/>
            <person name="Yeh C.M."/>
            <person name="Liu K.W."/>
            <person name="Yoshida K."/>
            <person name="Zhang L.S."/>
            <person name="Chang S.B."/>
            <person name="Chen F."/>
            <person name="Shi Y."/>
            <person name="Su Y.Y."/>
            <person name="Zhang Y.Q."/>
            <person name="Chen L.J."/>
            <person name="Yin Y."/>
            <person name="Lin M."/>
            <person name="Huang H."/>
            <person name="Deng H."/>
            <person name="Wang Z.W."/>
            <person name="Zhu S.L."/>
            <person name="Zhao X."/>
            <person name="Deng C."/>
            <person name="Niu S.C."/>
            <person name="Huang J."/>
            <person name="Wang M."/>
            <person name="Liu G.H."/>
            <person name="Yang H.J."/>
            <person name="Xiao X.J."/>
            <person name="Hsiao Y.Y."/>
            <person name="Wu W.L."/>
            <person name="Chen Y.Y."/>
            <person name="Mitsuda N."/>
            <person name="Ohme-Takagi M."/>
            <person name="Luo Y.B."/>
            <person name="Van de Peer Y."/>
            <person name="Liu Z.J."/>
        </authorList>
    </citation>
    <scope>NUCLEOTIDE SEQUENCE [LARGE SCALE GENOMIC DNA]</scope>
    <source>
        <tissue evidence="2">The whole plant</tissue>
    </source>
</reference>
<gene>
    <name evidence="2" type="ORF">MA16_Dca012899</name>
</gene>
<dbReference type="PANTHER" id="PTHR13060:SF0">
    <property type="entry name" value="PROTEIN ECDYSONELESS HOMOLOG"/>
    <property type="match status" value="1"/>
</dbReference>
<dbReference type="GO" id="GO:0005634">
    <property type="term" value="C:nucleus"/>
    <property type="evidence" value="ECO:0007669"/>
    <property type="project" value="TreeGrafter"/>
</dbReference>
<reference evidence="2 3" key="2">
    <citation type="journal article" date="2017" name="Nature">
        <title>The Apostasia genome and the evolution of orchids.</title>
        <authorList>
            <person name="Zhang G.Q."/>
            <person name="Liu K.W."/>
            <person name="Li Z."/>
            <person name="Lohaus R."/>
            <person name="Hsiao Y.Y."/>
            <person name="Niu S.C."/>
            <person name="Wang J.Y."/>
            <person name="Lin Y.C."/>
            <person name="Xu Q."/>
            <person name="Chen L.J."/>
            <person name="Yoshida K."/>
            <person name="Fujiwara S."/>
            <person name="Wang Z.W."/>
            <person name="Zhang Y.Q."/>
            <person name="Mitsuda N."/>
            <person name="Wang M."/>
            <person name="Liu G.H."/>
            <person name="Pecoraro L."/>
            <person name="Huang H.X."/>
            <person name="Xiao X.J."/>
            <person name="Lin M."/>
            <person name="Wu X.Y."/>
            <person name="Wu W.L."/>
            <person name="Chen Y.Y."/>
            <person name="Chang S.B."/>
            <person name="Sakamoto S."/>
            <person name="Ohme-Takagi M."/>
            <person name="Yagi M."/>
            <person name="Zeng S.J."/>
            <person name="Shen C.Y."/>
            <person name="Yeh C.M."/>
            <person name="Luo Y.B."/>
            <person name="Tsai W.C."/>
            <person name="Van de Peer Y."/>
            <person name="Liu Z.J."/>
        </authorList>
    </citation>
    <scope>NUCLEOTIDE SEQUENCE [LARGE SCALE GENOMIC DNA]</scope>
    <source>
        <tissue evidence="2">The whole plant</tissue>
    </source>
</reference>
<feature type="region of interest" description="Disordered" evidence="1">
    <location>
        <begin position="584"/>
        <end position="604"/>
    </location>
</feature>
<protein>
    <submittedName>
        <fullName evidence="2">Protein SGT1 like</fullName>
    </submittedName>
</protein>
<dbReference type="EMBL" id="KZ503020">
    <property type="protein sequence ID" value="PKU69565.1"/>
    <property type="molecule type" value="Genomic_DNA"/>
</dbReference>
<organism evidence="2 3">
    <name type="scientific">Dendrobium catenatum</name>
    <dbReference type="NCBI Taxonomy" id="906689"/>
    <lineage>
        <taxon>Eukaryota</taxon>
        <taxon>Viridiplantae</taxon>
        <taxon>Streptophyta</taxon>
        <taxon>Embryophyta</taxon>
        <taxon>Tracheophyta</taxon>
        <taxon>Spermatophyta</taxon>
        <taxon>Magnoliopsida</taxon>
        <taxon>Liliopsida</taxon>
        <taxon>Asparagales</taxon>
        <taxon>Orchidaceae</taxon>
        <taxon>Epidendroideae</taxon>
        <taxon>Malaxideae</taxon>
        <taxon>Dendrobiinae</taxon>
        <taxon>Dendrobium</taxon>
    </lineage>
</organism>
<dbReference type="AlphaFoldDB" id="A0A2I0W1N1"/>